<dbReference type="AlphaFoldDB" id="A0A1C6GI32"/>
<reference evidence="4" key="1">
    <citation type="submission" date="2015-09" db="EMBL/GenBank/DDBJ databases">
        <authorList>
            <consortium name="Pathogen Informatics"/>
        </authorList>
    </citation>
    <scope>NUCLEOTIDE SEQUENCE</scope>
    <source>
        <strain evidence="4">2789STDY5834896</strain>
    </source>
</reference>
<feature type="compositionally biased region" description="Polar residues" evidence="1">
    <location>
        <begin position="1"/>
        <end position="11"/>
    </location>
</feature>
<proteinExistence type="predicted"/>
<protein>
    <submittedName>
        <fullName evidence="4">N-acetylmuramoyl-L-alanine amidase</fullName>
    </submittedName>
</protein>
<feature type="region of interest" description="Disordered" evidence="1">
    <location>
        <begin position="1"/>
        <end position="30"/>
    </location>
</feature>
<dbReference type="Pfam" id="PF01520">
    <property type="entry name" value="Amidase_3"/>
    <property type="match status" value="1"/>
</dbReference>
<dbReference type="SMART" id="SM00646">
    <property type="entry name" value="Ami_3"/>
    <property type="match status" value="1"/>
</dbReference>
<name>A0A1C6GI32_9FIRM</name>
<dbReference type="GO" id="GO:0008745">
    <property type="term" value="F:N-acetylmuramoyl-L-alanine amidase activity"/>
    <property type="evidence" value="ECO:0007669"/>
    <property type="project" value="InterPro"/>
</dbReference>
<feature type="domain" description="MurNAc-LAA" evidence="3">
    <location>
        <begin position="560"/>
        <end position="668"/>
    </location>
</feature>
<accession>A0A1C6GI32</accession>
<evidence type="ECO:0000256" key="1">
    <source>
        <dbReference type="SAM" id="MobiDB-lite"/>
    </source>
</evidence>
<keyword evidence="2" id="KW-1133">Transmembrane helix</keyword>
<evidence type="ECO:0000256" key="2">
    <source>
        <dbReference type="SAM" id="Phobius"/>
    </source>
</evidence>
<dbReference type="SUPFAM" id="SSF53187">
    <property type="entry name" value="Zn-dependent exopeptidases"/>
    <property type="match status" value="1"/>
</dbReference>
<sequence>MKNREQSQNSPTDRRAAIDPMPGREQPPAHRPQKLLRLLAGCLGCLLLVAGAILLGRYLGQRQHGHQVTGFPQAPAISGEPLDVGDGVTAALLGGYRQLGLDDPLPAGLDIKNPAQPYTVTEADTIHFYGTASPKVTLKINGVKVLCNARGQFSVTGRLSPGPNAFHIVYKDEPERLYVVVCDQRLLRGVSPAQDLQLSAGSGILVEVQASAKAAVTARLLGEEITLSQVQQPAGDEERPAAGSTFVGMLFVPDDLQPGSEVGRIQIRATAGGRTEEMQGGLVTVAENGPQALPAPPADSYLPPAVDPGQDLYPDYSGSAVAIQAGPGGAAGYAVGQMTNLPSPTIFPLATGTIDFIEAGPLVCSDLGYTDQYYLLRSGTRVLAREVALLGEEQIPANHIEEITAQLDGKDLQLRIKQSWRAPYRIEWSEGGLLLHFYCQDGARPLVELPVNSVFASASWLTGEEQGSQTLALTFGSTGQFRGVSSSYDGQDLVLRFAPVVRSLAGARVYLDLSYSGLSLGGVTDAEVLRGIAAETKAQLETRGAQVCIGDGSLPPDQRVQACRDWGGTLFLQLRLASAGQSAASGCTASYFTPYSARLAGNLTAALSSATPLRDLGAAQGYLSVTRQFTCPAVALSCGHLSDPDDLDYLSSTPGKKQVAAAIADGIYAGS</sequence>
<organism evidence="4">
    <name type="scientific">uncultured Anaerotruncus sp</name>
    <dbReference type="NCBI Taxonomy" id="905011"/>
    <lineage>
        <taxon>Bacteria</taxon>
        <taxon>Bacillati</taxon>
        <taxon>Bacillota</taxon>
        <taxon>Clostridia</taxon>
        <taxon>Eubacteriales</taxon>
        <taxon>Oscillospiraceae</taxon>
        <taxon>Anaerotruncus</taxon>
        <taxon>environmental samples</taxon>
    </lineage>
</organism>
<keyword evidence="2" id="KW-0812">Transmembrane</keyword>
<evidence type="ECO:0000313" key="4">
    <source>
        <dbReference type="EMBL" id="SCJ44941.1"/>
    </source>
</evidence>
<dbReference type="GO" id="GO:0009253">
    <property type="term" value="P:peptidoglycan catabolic process"/>
    <property type="evidence" value="ECO:0007669"/>
    <property type="project" value="InterPro"/>
</dbReference>
<feature type="transmembrane region" description="Helical" evidence="2">
    <location>
        <begin position="38"/>
        <end position="59"/>
    </location>
</feature>
<dbReference type="Gene3D" id="3.40.630.40">
    <property type="entry name" value="Zn-dependent exopeptidases"/>
    <property type="match status" value="1"/>
</dbReference>
<gene>
    <name evidence="4" type="ORF">SAMEA3545359_00399</name>
</gene>
<dbReference type="Gene3D" id="2.60.40.10">
    <property type="entry name" value="Immunoglobulins"/>
    <property type="match status" value="1"/>
</dbReference>
<dbReference type="InterPro" id="IPR002508">
    <property type="entry name" value="MurNAc-LAA_cat"/>
</dbReference>
<dbReference type="EMBL" id="FMHG01000001">
    <property type="protein sequence ID" value="SCJ44941.1"/>
    <property type="molecule type" value="Genomic_DNA"/>
</dbReference>
<evidence type="ECO:0000259" key="3">
    <source>
        <dbReference type="SMART" id="SM00646"/>
    </source>
</evidence>
<dbReference type="InterPro" id="IPR013783">
    <property type="entry name" value="Ig-like_fold"/>
</dbReference>
<keyword evidence="2" id="KW-0472">Membrane</keyword>
<dbReference type="CDD" id="cd02696">
    <property type="entry name" value="MurNAc-LAA"/>
    <property type="match status" value="1"/>
</dbReference>